<evidence type="ECO:0000313" key="6">
    <source>
        <dbReference type="Proteomes" id="UP000011740"/>
    </source>
</evidence>
<dbReference type="Pfam" id="PF13193">
    <property type="entry name" value="AMP-binding_C"/>
    <property type="match status" value="1"/>
</dbReference>
<dbReference type="Proteomes" id="UP000011740">
    <property type="component" value="Unassembled WGS sequence"/>
</dbReference>
<evidence type="ECO:0000256" key="1">
    <source>
        <dbReference type="ARBA" id="ARBA00006432"/>
    </source>
</evidence>
<accession>M3A741</accession>
<dbReference type="PATRIC" id="fig|1223523.3.peg.1799"/>
<gene>
    <name evidence="5" type="ORF">H340_08781</name>
</gene>
<dbReference type="STRING" id="1223523.H340_08781"/>
<feature type="domain" description="AMP-binding enzyme C-terminal" evidence="4">
    <location>
        <begin position="435"/>
        <end position="510"/>
    </location>
</feature>
<dbReference type="SUPFAM" id="SSF56801">
    <property type="entry name" value="Acetyl-CoA synthetase-like"/>
    <property type="match status" value="1"/>
</dbReference>
<proteinExistence type="inferred from homology"/>
<dbReference type="EMBL" id="AORZ01000018">
    <property type="protein sequence ID" value="EMF00959.1"/>
    <property type="molecule type" value="Genomic_DNA"/>
</dbReference>
<dbReference type="Gene3D" id="3.40.50.12780">
    <property type="entry name" value="N-terminal domain of ligase-like"/>
    <property type="match status" value="1"/>
</dbReference>
<protein>
    <submittedName>
        <fullName evidence="5">Long-chain-fatty-acid--CoA ligase</fullName>
    </submittedName>
</protein>
<reference evidence="5 6" key="1">
    <citation type="journal article" date="2013" name="Genome Announc.">
        <title>Whole-Genome Shotgun Assembly and Analysis of the Genome of Streptomyces mobaraensis DSM 40847, a Strain for Industrial Production of Microbial Transglutaminase.</title>
        <authorList>
            <person name="Yang H."/>
            <person name="He T."/>
            <person name="Wu W."/>
            <person name="Zhu W."/>
            <person name="Lu B."/>
            <person name="Sun W."/>
        </authorList>
    </citation>
    <scope>NUCLEOTIDE SEQUENCE [LARGE SCALE GENOMIC DNA]</scope>
    <source>
        <strain evidence="5 6">DSM 40847</strain>
    </source>
</reference>
<evidence type="ECO:0000259" key="4">
    <source>
        <dbReference type="Pfam" id="PF13193"/>
    </source>
</evidence>
<sequence>MPTPLAQRPRLLHELPDRGAARAPDAEALVCGGARLTWSDLRSRADLLRGALRTAGVDRGGRVAVVGRNGLACLETVLAAAGAGAATAILNWRLAPPELAHVIADSGATVLFADAAVLDAVRTALGTLDAPPRLVVTGDGAGPADGAETYAALLDPAEPLAARDDLDPDDTCVILYTSGTTGSPKGAELTHRGLLEQSAALLAVLSMGPADRSVAVLPFFHVGGVCYVVTALLAGAPTVVLREATPEAMCAAVADGATHLLLVPAMLPGILAAGPDAVAAFGRLRYCLYGASPMPLPVLRRALALFPGIRFLQLYGMTELSGAATALAPEAHRDPAHAHRLASAGRPMPGVEARVVDPATRAELPPGRRGELWIRSPGRMKGYLGNPAATAETVTDDGWLRTGDLARIDEDGYVFVEDRLKDLIITGGENVCPAEVERVLVEHPAVVEAAVIGVPDEKWGETVRAVLVTADGVPVDPAELRAFCRERLAGFKCPTSVGTVAALPRNATGKIDKNALRAAASAG</sequence>
<dbReference type="NCBIfam" id="NF004837">
    <property type="entry name" value="PRK06187.1"/>
    <property type="match status" value="1"/>
</dbReference>
<name>M3A741_STRM1</name>
<keyword evidence="2 5" id="KW-0436">Ligase</keyword>
<comment type="similarity">
    <text evidence="1">Belongs to the ATP-dependent AMP-binding enzyme family.</text>
</comment>
<dbReference type="InterPro" id="IPR020845">
    <property type="entry name" value="AMP-binding_CS"/>
</dbReference>
<dbReference type="InterPro" id="IPR050237">
    <property type="entry name" value="ATP-dep_AMP-bd_enzyme"/>
</dbReference>
<dbReference type="FunFam" id="3.30.300.30:FF:000008">
    <property type="entry name" value="2,3-dihydroxybenzoate-AMP ligase"/>
    <property type="match status" value="1"/>
</dbReference>
<evidence type="ECO:0000256" key="2">
    <source>
        <dbReference type="ARBA" id="ARBA00022598"/>
    </source>
</evidence>
<dbReference type="GO" id="GO:0016878">
    <property type="term" value="F:acid-thiol ligase activity"/>
    <property type="evidence" value="ECO:0007669"/>
    <property type="project" value="UniProtKB-ARBA"/>
</dbReference>
<evidence type="ECO:0000313" key="5">
    <source>
        <dbReference type="EMBL" id="EMF00959.1"/>
    </source>
</evidence>
<feature type="domain" description="AMP-dependent synthetase/ligase" evidence="3">
    <location>
        <begin position="18"/>
        <end position="384"/>
    </location>
</feature>
<dbReference type="Gene3D" id="3.30.300.30">
    <property type="match status" value="1"/>
</dbReference>
<dbReference type="eggNOG" id="COG0318">
    <property type="taxonomic scope" value="Bacteria"/>
</dbReference>
<dbReference type="InterPro" id="IPR025110">
    <property type="entry name" value="AMP-bd_C"/>
</dbReference>
<dbReference type="PROSITE" id="PS00455">
    <property type="entry name" value="AMP_BINDING"/>
    <property type="match status" value="1"/>
</dbReference>
<evidence type="ECO:0000259" key="3">
    <source>
        <dbReference type="Pfam" id="PF00501"/>
    </source>
</evidence>
<dbReference type="AlphaFoldDB" id="M3A741"/>
<comment type="caution">
    <text evidence="5">The sequence shown here is derived from an EMBL/GenBank/DDBJ whole genome shotgun (WGS) entry which is preliminary data.</text>
</comment>
<dbReference type="RefSeq" id="WP_004942050.1">
    <property type="nucleotide sequence ID" value="NZ_AORZ01000018.1"/>
</dbReference>
<dbReference type="PANTHER" id="PTHR43767">
    <property type="entry name" value="LONG-CHAIN-FATTY-ACID--COA LIGASE"/>
    <property type="match status" value="1"/>
</dbReference>
<organism evidence="5 6">
    <name type="scientific">Streptomyces mobaraensis (strain ATCC 29032 / DSM 40847 / JCM 4168 / NBRC 13819 / NCIMB 11159 / IPCR 16-22)</name>
    <dbReference type="NCBI Taxonomy" id="1223523"/>
    <lineage>
        <taxon>Bacteria</taxon>
        <taxon>Bacillati</taxon>
        <taxon>Actinomycetota</taxon>
        <taxon>Actinomycetes</taxon>
        <taxon>Kitasatosporales</taxon>
        <taxon>Streptomycetaceae</taxon>
        <taxon>Streptomyces</taxon>
    </lineage>
</organism>
<dbReference type="InterPro" id="IPR042099">
    <property type="entry name" value="ANL_N_sf"/>
</dbReference>
<dbReference type="Pfam" id="PF00501">
    <property type="entry name" value="AMP-binding"/>
    <property type="match status" value="1"/>
</dbReference>
<dbReference type="PANTHER" id="PTHR43767:SF1">
    <property type="entry name" value="NONRIBOSOMAL PEPTIDE SYNTHASE PES1 (EUROFUNG)-RELATED"/>
    <property type="match status" value="1"/>
</dbReference>
<dbReference type="InterPro" id="IPR000873">
    <property type="entry name" value="AMP-dep_synth/lig_dom"/>
</dbReference>
<dbReference type="InterPro" id="IPR045851">
    <property type="entry name" value="AMP-bd_C_sf"/>
</dbReference>